<keyword evidence="2" id="KW-0732">Signal</keyword>
<dbReference type="AlphaFoldDB" id="A0AB38RC64"/>
<protein>
    <recommendedName>
        <fullName evidence="5">Lipoprotein</fullName>
    </recommendedName>
</protein>
<feature type="region of interest" description="Disordered" evidence="1">
    <location>
        <begin position="22"/>
        <end position="55"/>
    </location>
</feature>
<keyword evidence="4" id="KW-1185">Reference proteome</keyword>
<gene>
    <name evidence="3" type="ORF">M0639_28620</name>
</gene>
<sequence>MRFRSSRVTLITGLLAAAVAGGCGQSPSTTGTVPSASSSVPSAAPESNTAGDIPDNQVYVTFTSPDNLFTVSVPEGWSRSTVGADTVFSDKFNSIRVQTAARADAPTVDSAASEELTPIAATTPGYIPGAVSTVQRGAGQAILITYTATSTADPVTGKSVSEAVERYEFWRGGHEVVLTLTGAHGADNVDPWRAVTDSLQWS</sequence>
<accession>A0AB38RC64</accession>
<dbReference type="RefSeq" id="WP_064074407.1">
    <property type="nucleotide sequence ID" value="NZ_CP096563.1"/>
</dbReference>
<evidence type="ECO:0000313" key="4">
    <source>
        <dbReference type="Proteomes" id="UP000831484"/>
    </source>
</evidence>
<proteinExistence type="predicted"/>
<feature type="chain" id="PRO_5044334957" description="Lipoprotein" evidence="2">
    <location>
        <begin position="21"/>
        <end position="202"/>
    </location>
</feature>
<evidence type="ECO:0000256" key="1">
    <source>
        <dbReference type="SAM" id="MobiDB-lite"/>
    </source>
</evidence>
<reference evidence="4" key="1">
    <citation type="journal article" date="2022" name="Environ. Microbiol.">
        <title>Functional analysis, diversity, and distribution of carbendazim hydrolases MheI and CbmA, responsible for the initial step in carbendazim degradation.</title>
        <authorList>
            <person name="Zhang M."/>
            <person name="Bai X."/>
            <person name="Li Q."/>
            <person name="Zhang L."/>
            <person name="Zhu Q."/>
            <person name="Gao S."/>
            <person name="Ke Z."/>
            <person name="Jiang M."/>
            <person name="Hu J."/>
            <person name="Qiu J."/>
            <person name="Hong Q."/>
        </authorList>
    </citation>
    <scope>NUCLEOTIDE SEQUENCE [LARGE SCALE GENOMIC DNA]</scope>
    <source>
        <strain evidence="4">djl-6</strain>
    </source>
</reference>
<evidence type="ECO:0000256" key="2">
    <source>
        <dbReference type="SAM" id="SignalP"/>
    </source>
</evidence>
<evidence type="ECO:0008006" key="5">
    <source>
        <dbReference type="Google" id="ProtNLM"/>
    </source>
</evidence>
<organism evidence="3 4">
    <name type="scientific">Rhodococcus qingshengii JCM 15477</name>
    <dbReference type="NCBI Taxonomy" id="1303681"/>
    <lineage>
        <taxon>Bacteria</taxon>
        <taxon>Bacillati</taxon>
        <taxon>Actinomycetota</taxon>
        <taxon>Actinomycetes</taxon>
        <taxon>Mycobacteriales</taxon>
        <taxon>Nocardiaceae</taxon>
        <taxon>Rhodococcus</taxon>
        <taxon>Rhodococcus erythropolis group</taxon>
    </lineage>
</organism>
<dbReference type="Proteomes" id="UP000831484">
    <property type="component" value="Chromosome"/>
</dbReference>
<feature type="compositionally biased region" description="Low complexity" evidence="1">
    <location>
        <begin position="22"/>
        <end position="45"/>
    </location>
</feature>
<evidence type="ECO:0000313" key="3">
    <source>
        <dbReference type="EMBL" id="UPU42947.1"/>
    </source>
</evidence>
<dbReference type="PROSITE" id="PS51257">
    <property type="entry name" value="PROKAR_LIPOPROTEIN"/>
    <property type="match status" value="1"/>
</dbReference>
<name>A0AB38RC64_RHOSG</name>
<feature type="signal peptide" evidence="2">
    <location>
        <begin position="1"/>
        <end position="20"/>
    </location>
</feature>
<dbReference type="EMBL" id="CP096563">
    <property type="protein sequence ID" value="UPU42947.1"/>
    <property type="molecule type" value="Genomic_DNA"/>
</dbReference>